<name>A0AAV9H0H2_9PEZI</name>
<gene>
    <name evidence="2" type="ORF">QBC34DRAFT_194794</name>
</gene>
<proteinExistence type="predicted"/>
<sequence>MRRSGWRQVGQRRDHAATRPSCRSSHASDRMSPILATACTSSDRKRCGRKWKVVEVTVRRILAPDQHAFSPSHGAGTRNGTETGLHRRHQRTTARFQSFGFVSAGARLLPDMAADLPFPDPSRPSETRDPYPDFSTTPFVLMGDVNSHALSPVIDQAVGVIRQKGAHMLSANYIAPESSPAAVASNKKQSYIRPAGHSLRRKLGNNTSAGPVLGGGGSL</sequence>
<feature type="region of interest" description="Disordered" evidence="1">
    <location>
        <begin position="197"/>
        <end position="219"/>
    </location>
</feature>
<feature type="region of interest" description="Disordered" evidence="1">
    <location>
        <begin position="1"/>
        <end position="30"/>
    </location>
</feature>
<dbReference type="AlphaFoldDB" id="A0AAV9H0H2"/>
<dbReference type="EMBL" id="MU865919">
    <property type="protein sequence ID" value="KAK4453837.1"/>
    <property type="molecule type" value="Genomic_DNA"/>
</dbReference>
<evidence type="ECO:0000313" key="3">
    <source>
        <dbReference type="Proteomes" id="UP001321760"/>
    </source>
</evidence>
<dbReference type="Proteomes" id="UP001321760">
    <property type="component" value="Unassembled WGS sequence"/>
</dbReference>
<comment type="caution">
    <text evidence="2">The sequence shown here is derived from an EMBL/GenBank/DDBJ whole genome shotgun (WGS) entry which is preliminary data.</text>
</comment>
<keyword evidence="3" id="KW-1185">Reference proteome</keyword>
<accession>A0AAV9H0H2</accession>
<organism evidence="2 3">
    <name type="scientific">Podospora aff. communis PSN243</name>
    <dbReference type="NCBI Taxonomy" id="3040156"/>
    <lineage>
        <taxon>Eukaryota</taxon>
        <taxon>Fungi</taxon>
        <taxon>Dikarya</taxon>
        <taxon>Ascomycota</taxon>
        <taxon>Pezizomycotina</taxon>
        <taxon>Sordariomycetes</taxon>
        <taxon>Sordariomycetidae</taxon>
        <taxon>Sordariales</taxon>
        <taxon>Podosporaceae</taxon>
        <taxon>Podospora</taxon>
    </lineage>
</organism>
<protein>
    <submittedName>
        <fullName evidence="2">Uncharacterized protein</fullName>
    </submittedName>
</protein>
<evidence type="ECO:0000256" key="1">
    <source>
        <dbReference type="SAM" id="MobiDB-lite"/>
    </source>
</evidence>
<reference evidence="2" key="1">
    <citation type="journal article" date="2023" name="Mol. Phylogenet. Evol.">
        <title>Genome-scale phylogeny and comparative genomics of the fungal order Sordariales.</title>
        <authorList>
            <person name="Hensen N."/>
            <person name="Bonometti L."/>
            <person name="Westerberg I."/>
            <person name="Brannstrom I.O."/>
            <person name="Guillou S."/>
            <person name="Cros-Aarteil S."/>
            <person name="Calhoun S."/>
            <person name="Haridas S."/>
            <person name="Kuo A."/>
            <person name="Mondo S."/>
            <person name="Pangilinan J."/>
            <person name="Riley R."/>
            <person name="LaButti K."/>
            <person name="Andreopoulos B."/>
            <person name="Lipzen A."/>
            <person name="Chen C."/>
            <person name="Yan M."/>
            <person name="Daum C."/>
            <person name="Ng V."/>
            <person name="Clum A."/>
            <person name="Steindorff A."/>
            <person name="Ohm R.A."/>
            <person name="Martin F."/>
            <person name="Silar P."/>
            <person name="Natvig D.O."/>
            <person name="Lalanne C."/>
            <person name="Gautier V."/>
            <person name="Ament-Velasquez S.L."/>
            <person name="Kruys A."/>
            <person name="Hutchinson M.I."/>
            <person name="Powell A.J."/>
            <person name="Barry K."/>
            <person name="Miller A.N."/>
            <person name="Grigoriev I.V."/>
            <person name="Debuchy R."/>
            <person name="Gladieux P."/>
            <person name="Hiltunen Thoren M."/>
            <person name="Johannesson H."/>
        </authorList>
    </citation>
    <scope>NUCLEOTIDE SEQUENCE</scope>
    <source>
        <strain evidence="2">PSN243</strain>
    </source>
</reference>
<evidence type="ECO:0000313" key="2">
    <source>
        <dbReference type="EMBL" id="KAK4453837.1"/>
    </source>
</evidence>
<reference evidence="2" key="2">
    <citation type="submission" date="2023-05" db="EMBL/GenBank/DDBJ databases">
        <authorList>
            <consortium name="Lawrence Berkeley National Laboratory"/>
            <person name="Steindorff A."/>
            <person name="Hensen N."/>
            <person name="Bonometti L."/>
            <person name="Westerberg I."/>
            <person name="Brannstrom I.O."/>
            <person name="Guillou S."/>
            <person name="Cros-Aarteil S."/>
            <person name="Calhoun S."/>
            <person name="Haridas S."/>
            <person name="Kuo A."/>
            <person name="Mondo S."/>
            <person name="Pangilinan J."/>
            <person name="Riley R."/>
            <person name="Labutti K."/>
            <person name="Andreopoulos B."/>
            <person name="Lipzen A."/>
            <person name="Chen C."/>
            <person name="Yanf M."/>
            <person name="Daum C."/>
            <person name="Ng V."/>
            <person name="Clum A."/>
            <person name="Ohm R."/>
            <person name="Martin F."/>
            <person name="Silar P."/>
            <person name="Natvig D."/>
            <person name="Lalanne C."/>
            <person name="Gautier V."/>
            <person name="Ament-Velasquez S.L."/>
            <person name="Kruys A."/>
            <person name="Hutchinson M.I."/>
            <person name="Powell A.J."/>
            <person name="Barry K."/>
            <person name="Miller A.N."/>
            <person name="Grigoriev I.V."/>
            <person name="Debuchy R."/>
            <person name="Gladieux P."/>
            <person name="Thoren M.H."/>
            <person name="Johannesson H."/>
        </authorList>
    </citation>
    <scope>NUCLEOTIDE SEQUENCE</scope>
    <source>
        <strain evidence="2">PSN243</strain>
    </source>
</reference>